<dbReference type="InterPro" id="IPR037236">
    <property type="entry name" value="STIV_B116-like_sf"/>
</dbReference>
<evidence type="ECO:0000313" key="1">
    <source>
        <dbReference type="EMBL" id="QWY76772.1"/>
    </source>
</evidence>
<dbReference type="Proteomes" id="UP000683551">
    <property type="component" value="Chromosome"/>
</dbReference>
<evidence type="ECO:0000313" key="2">
    <source>
        <dbReference type="Proteomes" id="UP000683551"/>
    </source>
</evidence>
<dbReference type="SUPFAM" id="SSF143602">
    <property type="entry name" value="STIV B116-like"/>
    <property type="match status" value="1"/>
</dbReference>
<protein>
    <submittedName>
        <fullName evidence="1">DUF1874 domain-containing protein</fullName>
    </submittedName>
</protein>
<sequence>MIYLLNSPVLTAYGLWRFTGPVSRAEARELLRTGFVSAIGHEASARFLTTHLGMDIPTNRTTVNLSCGDRALVLHLHQRLPESVILDEAALDQMSWELSLLVRLE</sequence>
<dbReference type="Gene3D" id="3.40.50.11170">
    <property type="entry name" value="Uncharacterised protein PF08960, DUF1874"/>
    <property type="match status" value="1"/>
</dbReference>
<dbReference type="GeneID" id="301710079"/>
<reference evidence="1" key="1">
    <citation type="submission" date="2021-02" db="EMBL/GenBank/DDBJ databases">
        <title>Comparative genomics of Ferrovum myxofaciens strains, predominant extremophile bacteria forming large biofilm stalactites in acid mine ecosystems.</title>
        <authorList>
            <person name="Burkartova K."/>
            <person name="Ridl J."/>
            <person name="Pajer P."/>
            <person name="Falteisek L."/>
        </authorList>
    </citation>
    <scope>NUCLEOTIDE SEQUENCE</scope>
    <source>
        <strain evidence="1">MI1III</strain>
    </source>
</reference>
<name>A0A9E6MUV3_9PROT</name>
<dbReference type="InterPro" id="IPR015055">
    <property type="entry name" value="STIV_B116-like"/>
</dbReference>
<proteinExistence type="predicted"/>
<dbReference type="RefSeq" id="WP_273118861.1">
    <property type="nucleotide sequence ID" value="NZ_CP053675.1"/>
</dbReference>
<organism evidence="1 2">
    <name type="scientific">Ferrovum myxofaciens</name>
    <dbReference type="NCBI Taxonomy" id="416213"/>
    <lineage>
        <taxon>Bacteria</taxon>
        <taxon>Pseudomonadati</taxon>
        <taxon>Pseudomonadota</taxon>
        <taxon>Betaproteobacteria</taxon>
        <taxon>Ferrovales</taxon>
        <taxon>Ferrovaceae</taxon>
        <taxon>Ferrovum</taxon>
    </lineage>
</organism>
<dbReference type="Pfam" id="PF08960">
    <property type="entry name" value="STIV_B116-like"/>
    <property type="match status" value="1"/>
</dbReference>
<dbReference type="EMBL" id="CP071137">
    <property type="protein sequence ID" value="QWY76772.1"/>
    <property type="molecule type" value="Genomic_DNA"/>
</dbReference>
<accession>A0A9E6MUV3</accession>
<dbReference type="AlphaFoldDB" id="A0A9E6MUV3"/>
<gene>
    <name evidence="1" type="ORF">JZL65_09705</name>
</gene>